<organism evidence="2 3">
    <name type="scientific">Nocardia cerradoensis</name>
    <dbReference type="NCBI Taxonomy" id="85688"/>
    <lineage>
        <taxon>Bacteria</taxon>
        <taxon>Bacillati</taxon>
        <taxon>Actinomycetota</taxon>
        <taxon>Actinomycetes</taxon>
        <taxon>Mycobacteriales</taxon>
        <taxon>Nocardiaceae</taxon>
        <taxon>Nocardia</taxon>
    </lineage>
</organism>
<evidence type="ECO:0000313" key="3">
    <source>
        <dbReference type="Proteomes" id="UP000215506"/>
    </source>
</evidence>
<accession>A0A231GTG7</accession>
<gene>
    <name evidence="2" type="ORF">B7C42_08014</name>
</gene>
<comment type="caution">
    <text evidence="2">The sequence shown here is derived from an EMBL/GenBank/DDBJ whole genome shotgun (WGS) entry which is preliminary data.</text>
</comment>
<dbReference type="EMBL" id="NGAF01000052">
    <property type="protein sequence ID" value="OXR39909.1"/>
    <property type="molecule type" value="Genomic_DNA"/>
</dbReference>
<reference evidence="2 3" key="1">
    <citation type="submission" date="2017-07" db="EMBL/GenBank/DDBJ databases">
        <title>First draft Genome Sequence of Nocardia cerradoensis isolated from human infection.</title>
        <authorList>
            <person name="Carrasco G."/>
        </authorList>
    </citation>
    <scope>NUCLEOTIDE SEQUENCE [LARGE SCALE GENOMIC DNA]</scope>
    <source>
        <strain evidence="2 3">CNM20130759</strain>
    </source>
</reference>
<proteinExistence type="predicted"/>
<feature type="region of interest" description="Disordered" evidence="1">
    <location>
        <begin position="210"/>
        <end position="232"/>
    </location>
</feature>
<dbReference type="Proteomes" id="UP000215506">
    <property type="component" value="Unassembled WGS sequence"/>
</dbReference>
<protein>
    <submittedName>
        <fullName evidence="2">Uncharacterized protein</fullName>
    </submittedName>
</protein>
<name>A0A231GTG7_9NOCA</name>
<sequence>MTTVCKCGRNPSPRPLRRGLCPACYMTHRERQKAYGRWTPDRVPADPVRAHLATLKAAGLSYRRIVELAGLHRSYIGTLLVGKNGHPPAQYVSKSTADRILSVPVPADFTEAVSLSADGDRMPALGAQRRLQALVAAGWTMRELARQLGLVSNNFGPLMHGDGTITVARYREVVDLFERLQMQPGPSSRARVYARKRGWKLPLEWDEETIDEPDARPIPRSRRQIRTDRATA</sequence>
<dbReference type="AlphaFoldDB" id="A0A231GTG7"/>
<evidence type="ECO:0000256" key="1">
    <source>
        <dbReference type="SAM" id="MobiDB-lite"/>
    </source>
</evidence>
<keyword evidence="3" id="KW-1185">Reference proteome</keyword>
<evidence type="ECO:0000313" key="2">
    <source>
        <dbReference type="EMBL" id="OXR39909.1"/>
    </source>
</evidence>